<dbReference type="Proteomes" id="UP000634672">
    <property type="component" value="Unassembled WGS sequence"/>
</dbReference>
<dbReference type="Gene3D" id="1.20.1270.50">
    <property type="entry name" value="Glycoside hydrolase family 38, central domain"/>
    <property type="match status" value="1"/>
</dbReference>
<organism evidence="7 8">
    <name type="scientific">Hungatella hominis</name>
    <dbReference type="NCBI Taxonomy" id="2763050"/>
    <lineage>
        <taxon>Bacteria</taxon>
        <taxon>Bacillati</taxon>
        <taxon>Bacillota</taxon>
        <taxon>Clostridia</taxon>
        <taxon>Lachnospirales</taxon>
        <taxon>Lachnospiraceae</taxon>
        <taxon>Hungatella</taxon>
    </lineage>
</organism>
<dbReference type="InterPro" id="IPR011013">
    <property type="entry name" value="Gal_mutarotase_sf_dom"/>
</dbReference>
<dbReference type="InterPro" id="IPR011330">
    <property type="entry name" value="Glyco_hydro/deAcase_b/a-brl"/>
</dbReference>
<dbReference type="InterPro" id="IPR015341">
    <property type="entry name" value="Glyco_hydro_38_cen"/>
</dbReference>
<evidence type="ECO:0000259" key="6">
    <source>
        <dbReference type="SMART" id="SM00872"/>
    </source>
</evidence>
<dbReference type="PANTHER" id="PTHR46017">
    <property type="entry name" value="ALPHA-MANNOSIDASE 2C1"/>
    <property type="match status" value="1"/>
</dbReference>
<reference evidence="7 8" key="1">
    <citation type="submission" date="2020-08" db="EMBL/GenBank/DDBJ databases">
        <title>Genome public.</title>
        <authorList>
            <person name="Liu C."/>
            <person name="Sun Q."/>
        </authorList>
    </citation>
    <scope>NUCLEOTIDE SEQUENCE [LARGE SCALE GENOMIC DNA]</scope>
    <source>
        <strain evidence="7 8">NSJ-66</strain>
    </source>
</reference>
<evidence type="ECO:0000256" key="3">
    <source>
        <dbReference type="ARBA" id="ARBA00022801"/>
    </source>
</evidence>
<accession>A0ABR7H8G8</accession>
<comment type="similarity">
    <text evidence="1">Belongs to the glycosyl hydrolase 38 family.</text>
</comment>
<evidence type="ECO:0000313" key="7">
    <source>
        <dbReference type="EMBL" id="MBC5709451.1"/>
    </source>
</evidence>
<dbReference type="InterPro" id="IPR027291">
    <property type="entry name" value="Glyco_hydro_38_N_sf"/>
</dbReference>
<dbReference type="Pfam" id="PF07748">
    <property type="entry name" value="Glyco_hydro_38C"/>
    <property type="match status" value="1"/>
</dbReference>
<dbReference type="Gene3D" id="2.70.98.30">
    <property type="entry name" value="Golgi alpha-mannosidase II, domain 4"/>
    <property type="match status" value="1"/>
</dbReference>
<dbReference type="SUPFAM" id="SSF88713">
    <property type="entry name" value="Glycoside hydrolase/deacetylase"/>
    <property type="match status" value="1"/>
</dbReference>
<dbReference type="InterPro" id="IPR028995">
    <property type="entry name" value="Glyco_hydro_57/38_cen_sf"/>
</dbReference>
<evidence type="ECO:0000256" key="1">
    <source>
        <dbReference type="ARBA" id="ARBA00009792"/>
    </source>
</evidence>
<proteinExistence type="inferred from homology"/>
<gene>
    <name evidence="7" type="ORF">H8S75_15945</name>
</gene>
<dbReference type="Pfam" id="PF17677">
    <property type="entry name" value="Glyco_hydro38C2"/>
    <property type="match status" value="1"/>
</dbReference>
<dbReference type="InterPro" id="IPR037094">
    <property type="entry name" value="Glyco_hydro_38_cen_sf"/>
</dbReference>
<dbReference type="RefSeq" id="WP_187022471.1">
    <property type="nucleotide sequence ID" value="NZ_JACOPB010000006.1"/>
</dbReference>
<protein>
    <submittedName>
        <fullName evidence="7">Alpha-mannosidase</fullName>
    </submittedName>
</protein>
<dbReference type="InterPro" id="IPR041147">
    <property type="entry name" value="GH38_C"/>
</dbReference>
<dbReference type="EMBL" id="JACOPB010000006">
    <property type="protein sequence ID" value="MBC5709451.1"/>
    <property type="molecule type" value="Genomic_DNA"/>
</dbReference>
<keyword evidence="2" id="KW-0479">Metal-binding</keyword>
<dbReference type="Gene3D" id="3.20.110.10">
    <property type="entry name" value="Glycoside hydrolase 38, N terminal domain"/>
    <property type="match status" value="1"/>
</dbReference>
<dbReference type="SUPFAM" id="SSF88688">
    <property type="entry name" value="Families 57/38 glycoside transferase middle domain"/>
    <property type="match status" value="1"/>
</dbReference>
<name>A0ABR7H8G8_9FIRM</name>
<dbReference type="SMART" id="SM00872">
    <property type="entry name" value="Alpha-mann_mid"/>
    <property type="match status" value="1"/>
</dbReference>
<feature type="region of interest" description="Disordered" evidence="5">
    <location>
        <begin position="687"/>
        <end position="714"/>
    </location>
</feature>
<dbReference type="Pfam" id="PF09261">
    <property type="entry name" value="Alpha-mann_mid"/>
    <property type="match status" value="1"/>
</dbReference>
<dbReference type="Pfam" id="PF01074">
    <property type="entry name" value="Glyco_hydro_38N"/>
    <property type="match status" value="1"/>
</dbReference>
<evidence type="ECO:0000256" key="2">
    <source>
        <dbReference type="ARBA" id="ARBA00022723"/>
    </source>
</evidence>
<keyword evidence="8" id="KW-1185">Reference proteome</keyword>
<dbReference type="Gene3D" id="2.60.40.2220">
    <property type="match status" value="1"/>
</dbReference>
<comment type="caution">
    <text evidence="7">The sequence shown here is derived from an EMBL/GenBank/DDBJ whole genome shotgun (WGS) entry which is preliminary data.</text>
</comment>
<dbReference type="InterPro" id="IPR000602">
    <property type="entry name" value="Glyco_hydro_38_N"/>
</dbReference>
<dbReference type="InterPro" id="IPR011682">
    <property type="entry name" value="Glyco_hydro_38_C"/>
</dbReference>
<evidence type="ECO:0000256" key="5">
    <source>
        <dbReference type="SAM" id="MobiDB-lite"/>
    </source>
</evidence>
<dbReference type="CDD" id="cd10789">
    <property type="entry name" value="GH38N_AMII_ER_cytosolic"/>
    <property type="match status" value="1"/>
</dbReference>
<evidence type="ECO:0000256" key="4">
    <source>
        <dbReference type="ARBA" id="ARBA00023295"/>
    </source>
</evidence>
<dbReference type="PANTHER" id="PTHR46017:SF1">
    <property type="entry name" value="ALPHA-MANNOSIDASE 2C1"/>
    <property type="match status" value="1"/>
</dbReference>
<keyword evidence="3" id="KW-0378">Hydrolase</keyword>
<keyword evidence="4" id="KW-0326">Glycosidase</keyword>
<sequence length="1067" mass="123269">MFLTHEKLTVYTEEIWSRRYEETVEVFPFVSKDAGCETDEVLSRYPGRLTGGELVRKGEFFIGRDRYLWLQADAAVPEKREGSQIMGVFDFGKTGEGFNSGFESLLFIDGKPYQGVDTFHNEVILEPFAGKTIELTFLLWTGLEGGGVRTGQIHRFKKAGIGYLNLAADRFFYHSDAVVKSAALMPETGTEKEAILTALNDAYTLIDWDQDRFYPTVEAALRHLEDDFKQMDKRSDITVHCVGHTHIDVAWLWRLKHTREKAMRSFSTALRLMEQNEDFLFLQSQPQLYQYIKRDCPEIYEQIKKRIAEGKWEVDGGMWLEADCNITSGEALVRQFLHGCNFIKEEFGRECTHLWLPDVFGYSWALPQILKQCGIQTFATTKISWNDVNRMPHDLFWWRGIDGSEILTYFITTPYESSEHKHGATYNGKLTPFEIFGSWERFRDKNLTKDVLIPFGHGDGGGGVTTGMLKSRRSMDMLPGVPHVVNDTAGGYFQKLHRDMEERKSQQPVWDGELYLEYHRGTYTSQAKNKRWNRKLEWKLAETEWLASRSLADGQEYPQEALHHAWEIVLRNQFHDIIPGSSIHEVYEDSEKEYREADRLLNETRAVLLAGLTDNSDNYWTLWNFSSYSRNDLVRIEEPREGRFTELDGTLINACRDSSGYWLQASMRGLEMRSICFLPGAIGARQEDDGWREDRQKESGQKADGQETGRREENVRKEAVWNRSAVVSENAAETRYYRIRWNDRGQLTSVYDKENEREVLKGEGNRLEIFEDKPMRFDAWDIDIFYMEKVENAELTDPPVLLENNELRTVIRFSYVYRKSTIVQDMILYGNSRRIDFETTVDWHEDHRLLKAAFELDIRSTRAVYDIQFGHVERPTHYNTSWDQAKFEVAGHKWADISDSGYGVSLMNDCKYGYSAKDSTLKLSLLKSAKFPDTEADMGLHTFTYALYPHAGTVTEGGTIPESLNLNVPVGSSRGREKVQTAGKRIVWTDNPSVFVDAVKKAEREECLIVRLHEVSGSRQTVSVRSNYPVKKWAVCNLLEQDCGAQETDEITAVLQPFEIRSFKIWL</sequence>
<evidence type="ECO:0000313" key="8">
    <source>
        <dbReference type="Proteomes" id="UP000634672"/>
    </source>
</evidence>
<dbReference type="SUPFAM" id="SSF74650">
    <property type="entry name" value="Galactose mutarotase-like"/>
    <property type="match status" value="1"/>
</dbReference>
<feature type="domain" description="Glycoside hydrolase family 38 central" evidence="6">
    <location>
        <begin position="517"/>
        <end position="594"/>
    </location>
</feature>